<name>A0A9N9FXI5_9GLOM</name>
<accession>A0A9N9FXI5</accession>
<evidence type="ECO:0000313" key="1">
    <source>
        <dbReference type="EMBL" id="CAG8563024.1"/>
    </source>
</evidence>
<evidence type="ECO:0000313" key="2">
    <source>
        <dbReference type="Proteomes" id="UP000789759"/>
    </source>
</evidence>
<dbReference type="EMBL" id="CAJVQA010002995">
    <property type="protein sequence ID" value="CAG8563024.1"/>
    <property type="molecule type" value="Genomic_DNA"/>
</dbReference>
<organism evidence="1 2">
    <name type="scientific">Cetraspora pellucida</name>
    <dbReference type="NCBI Taxonomy" id="1433469"/>
    <lineage>
        <taxon>Eukaryota</taxon>
        <taxon>Fungi</taxon>
        <taxon>Fungi incertae sedis</taxon>
        <taxon>Mucoromycota</taxon>
        <taxon>Glomeromycotina</taxon>
        <taxon>Glomeromycetes</taxon>
        <taxon>Diversisporales</taxon>
        <taxon>Gigasporaceae</taxon>
        <taxon>Cetraspora</taxon>
    </lineage>
</organism>
<comment type="caution">
    <text evidence="1">The sequence shown here is derived from an EMBL/GenBank/DDBJ whole genome shotgun (WGS) entry which is preliminary data.</text>
</comment>
<protein>
    <submittedName>
        <fullName evidence="1">23810_t:CDS:1</fullName>
    </submittedName>
</protein>
<reference evidence="1" key="1">
    <citation type="submission" date="2021-06" db="EMBL/GenBank/DDBJ databases">
        <authorList>
            <person name="Kallberg Y."/>
            <person name="Tangrot J."/>
            <person name="Rosling A."/>
        </authorList>
    </citation>
    <scope>NUCLEOTIDE SEQUENCE</scope>
    <source>
        <strain evidence="1">FL966</strain>
    </source>
</reference>
<dbReference type="AlphaFoldDB" id="A0A9N9FXI5"/>
<sequence>MDMLSTKEYKGRVTKNKCEIFEWYIKLTEIGDTDEMNNAVKRRKHKICVYYHEFTKNGFKVLEDKAHSVEGLEITCELWPAEIDVNQWKYRKSSKSNVVKIENQNLSWKVEIKPWNKKRN</sequence>
<keyword evidence="2" id="KW-1185">Reference proteome</keyword>
<proteinExistence type="predicted"/>
<gene>
    <name evidence="1" type="ORF">CPELLU_LOCUS5292</name>
</gene>
<dbReference type="Proteomes" id="UP000789759">
    <property type="component" value="Unassembled WGS sequence"/>
</dbReference>